<feature type="signal peptide" evidence="2">
    <location>
        <begin position="1"/>
        <end position="21"/>
    </location>
</feature>
<dbReference type="PANTHER" id="PTHR31751">
    <property type="entry name" value="SI:CH211-108C17.2-RELATED-RELATED"/>
    <property type="match status" value="1"/>
</dbReference>
<feature type="chain" id="PRO_5025659193" evidence="2">
    <location>
        <begin position="22"/>
        <end position="545"/>
    </location>
</feature>
<evidence type="ECO:0000256" key="2">
    <source>
        <dbReference type="SAM" id="SignalP"/>
    </source>
</evidence>
<keyword evidence="2" id="KW-0732">Signal</keyword>
<dbReference type="AlphaFoldDB" id="A0A6A4RTU0"/>
<evidence type="ECO:0000313" key="4">
    <source>
        <dbReference type="Proteomes" id="UP000438429"/>
    </source>
</evidence>
<reference evidence="3 4" key="1">
    <citation type="submission" date="2019-06" db="EMBL/GenBank/DDBJ databases">
        <title>Draft genomes of female and male turbot (Scophthalmus maximus).</title>
        <authorList>
            <person name="Xu H."/>
            <person name="Xu X.-W."/>
            <person name="Shao C."/>
            <person name="Chen S."/>
        </authorList>
    </citation>
    <scope>NUCLEOTIDE SEQUENCE [LARGE SCALE GENOMIC DNA]</scope>
    <source>
        <strain evidence="3">Ysfricsl-2016a</strain>
        <tissue evidence="3">Blood</tissue>
    </source>
</reference>
<gene>
    <name evidence="3" type="ORF">F2P81_024068</name>
</gene>
<organism evidence="3 4">
    <name type="scientific">Scophthalmus maximus</name>
    <name type="common">Turbot</name>
    <name type="synonym">Psetta maxima</name>
    <dbReference type="NCBI Taxonomy" id="52904"/>
    <lineage>
        <taxon>Eukaryota</taxon>
        <taxon>Metazoa</taxon>
        <taxon>Chordata</taxon>
        <taxon>Craniata</taxon>
        <taxon>Vertebrata</taxon>
        <taxon>Euteleostomi</taxon>
        <taxon>Actinopterygii</taxon>
        <taxon>Neopterygii</taxon>
        <taxon>Teleostei</taxon>
        <taxon>Neoteleostei</taxon>
        <taxon>Acanthomorphata</taxon>
        <taxon>Carangaria</taxon>
        <taxon>Pleuronectiformes</taxon>
        <taxon>Pleuronectoidei</taxon>
        <taxon>Scophthalmidae</taxon>
        <taxon>Scophthalmus</taxon>
    </lineage>
</organism>
<name>A0A6A4RTU0_SCOMX</name>
<dbReference type="PANTHER" id="PTHR31751:SF44">
    <property type="entry name" value="SI:CH211-211K8.4-RELATED"/>
    <property type="match status" value="1"/>
</dbReference>
<feature type="region of interest" description="Disordered" evidence="1">
    <location>
        <begin position="174"/>
        <end position="207"/>
    </location>
</feature>
<accession>A0A6A4RTU0</accession>
<proteinExistence type="predicted"/>
<dbReference type="EMBL" id="VEVO01000022">
    <property type="protein sequence ID" value="KAF0023438.1"/>
    <property type="molecule type" value="Genomic_DNA"/>
</dbReference>
<evidence type="ECO:0000313" key="3">
    <source>
        <dbReference type="EMBL" id="KAF0023438.1"/>
    </source>
</evidence>
<protein>
    <submittedName>
        <fullName evidence="3">Uncharacterized protein</fullName>
    </submittedName>
</protein>
<evidence type="ECO:0000256" key="1">
    <source>
        <dbReference type="SAM" id="MobiDB-lite"/>
    </source>
</evidence>
<sequence>MPGVCFGTFLAVSLLLSLLPSEPPPPLDCDNGPGEETVGEASPLPRWTVTTAQVKRQLERLHPRKAAGPVGISHRVLKTCASQLCAVLHHLFNLILSLEQTRISGLLAEDRHHVACQTDPPVPPQTNTVGTQLSITTFQPHFRSKGTQKTISCASVGTSPVAFSTSKPFMTSTAVKRPRLELEEEEDNPLEGSSSMKIPDPQDSTYDPEDSFTALTVSVDVTKESTDPVHKTSTYIVYESCLLELFRICPECRRVSEIFRAMHLKMFQYDTFRRHARNYIEPAIVHKWKKAQGGMLEQLSEQQNVILGGDLRADLHGHSAKFGTYSMMDLKSNTIIDLQLVQSNEVDGSYHMEKEGLKRSLALLEAHGVTMDSIVTDPHPQIQKFLRESNITHNYNVWHMEKDLAHGDPVFPQCLHPEHTSRDKSKNVVFTFLEMLCSLYLAALHFNENAGLPKARTSAGEPQYRMYFPKPMNGEVTAKPVKTAATFCYVDELMDLIFDVFKDPAPFMDEVLRIPIPPALSTQFDSPEKQDVVASFVSGFNQAQV</sequence>
<dbReference type="Proteomes" id="UP000438429">
    <property type="component" value="Unassembled WGS sequence"/>
</dbReference>
<comment type="caution">
    <text evidence="3">The sequence shown here is derived from an EMBL/GenBank/DDBJ whole genome shotgun (WGS) entry which is preliminary data.</text>
</comment>